<comment type="caution">
    <text evidence="1">The sequence shown here is derived from an EMBL/GenBank/DDBJ whole genome shotgun (WGS) entry which is preliminary data.</text>
</comment>
<dbReference type="InterPro" id="IPR009702">
    <property type="entry name" value="DUF1284"/>
</dbReference>
<sequence length="145" mass="15477">MTHTVRLRGHHLLCILTYVGRGYTPHFVARMDEAVRRIAAGAPVEIVEGPDDLCAALIEEGSCHGDHCATARVRERDDLARAEIAALLGLPHGANGTLVYSAQIVARLRAAFAAGSIRSACAGCDWKGLCDGLAETGYPEARLQK</sequence>
<name>A0ABT7AC51_9HYPH</name>
<accession>A0ABT7AC51</accession>
<dbReference type="EMBL" id="JASJEV010000001">
    <property type="protein sequence ID" value="MDJ1156947.1"/>
    <property type="molecule type" value="Genomic_DNA"/>
</dbReference>
<proteinExistence type="predicted"/>
<reference evidence="1 2" key="1">
    <citation type="submission" date="2023-05" db="EMBL/GenBank/DDBJ databases">
        <title>Chelatococcus sp. nov., a moderately thermophilic bacterium isolated from hot spring microbial mat.</title>
        <authorList>
            <person name="Hu C.-J."/>
            <person name="Li W.-J."/>
        </authorList>
    </citation>
    <scope>NUCLEOTIDE SEQUENCE [LARGE SCALE GENOMIC DNA]</scope>
    <source>
        <strain evidence="1 2">SYSU G07232</strain>
    </source>
</reference>
<organism evidence="1 2">
    <name type="scientific">Chelatococcus albus</name>
    <dbReference type="NCBI Taxonomy" id="3047466"/>
    <lineage>
        <taxon>Bacteria</taxon>
        <taxon>Pseudomonadati</taxon>
        <taxon>Pseudomonadota</taxon>
        <taxon>Alphaproteobacteria</taxon>
        <taxon>Hyphomicrobiales</taxon>
        <taxon>Chelatococcaceae</taxon>
        <taxon>Chelatococcus</taxon>
    </lineage>
</organism>
<protein>
    <submittedName>
        <fullName evidence="1">DUF1284 domain-containing protein</fullName>
    </submittedName>
</protein>
<dbReference type="Pfam" id="PF06935">
    <property type="entry name" value="DUF1284"/>
    <property type="match status" value="1"/>
</dbReference>
<dbReference type="RefSeq" id="WP_283738936.1">
    <property type="nucleotide sequence ID" value="NZ_JASJEV010000001.1"/>
</dbReference>
<keyword evidence="2" id="KW-1185">Reference proteome</keyword>
<gene>
    <name evidence="1" type="ORF">QNA08_01660</name>
</gene>
<evidence type="ECO:0000313" key="1">
    <source>
        <dbReference type="EMBL" id="MDJ1156947.1"/>
    </source>
</evidence>
<dbReference type="Proteomes" id="UP001321492">
    <property type="component" value="Unassembled WGS sequence"/>
</dbReference>
<evidence type="ECO:0000313" key="2">
    <source>
        <dbReference type="Proteomes" id="UP001321492"/>
    </source>
</evidence>